<sequence>MSGNLNSGGFRPETDKKKIISSGFHFTTDEENGKNNIGGFALQLIKKKENFSWGMEKMIPGTPQEYANIYIDCWYSELEKCPKLVGILNNLDNLSTEQFAKLSLMIFIQKNSNQILATTIFSDAKQNISKVEFDKESLINKSEVKSNDVHVLESSSKTKSLEIQDKNPNATLFEISIKCGM</sequence>
<proteinExistence type="predicted"/>
<feature type="non-terminal residue" evidence="1">
    <location>
        <position position="181"/>
    </location>
</feature>
<evidence type="ECO:0000313" key="1">
    <source>
        <dbReference type="EMBL" id="CAG8755187.1"/>
    </source>
</evidence>
<accession>A0A9N9NNP7</accession>
<gene>
    <name evidence="1" type="ORF">DERYTH_LOCUS17260</name>
</gene>
<dbReference type="AlphaFoldDB" id="A0A9N9NNP7"/>
<evidence type="ECO:0000313" key="2">
    <source>
        <dbReference type="Proteomes" id="UP000789405"/>
    </source>
</evidence>
<name>A0A9N9NNP7_9GLOM</name>
<dbReference type="Proteomes" id="UP000789405">
    <property type="component" value="Unassembled WGS sequence"/>
</dbReference>
<dbReference type="EMBL" id="CAJVPY010016066">
    <property type="protein sequence ID" value="CAG8755187.1"/>
    <property type="molecule type" value="Genomic_DNA"/>
</dbReference>
<organism evidence="1 2">
    <name type="scientific">Dentiscutata erythropus</name>
    <dbReference type="NCBI Taxonomy" id="1348616"/>
    <lineage>
        <taxon>Eukaryota</taxon>
        <taxon>Fungi</taxon>
        <taxon>Fungi incertae sedis</taxon>
        <taxon>Mucoromycota</taxon>
        <taxon>Glomeromycotina</taxon>
        <taxon>Glomeromycetes</taxon>
        <taxon>Diversisporales</taxon>
        <taxon>Gigasporaceae</taxon>
        <taxon>Dentiscutata</taxon>
    </lineage>
</organism>
<keyword evidence="2" id="KW-1185">Reference proteome</keyword>
<protein>
    <submittedName>
        <fullName evidence="1">20742_t:CDS:1</fullName>
    </submittedName>
</protein>
<comment type="caution">
    <text evidence="1">The sequence shown here is derived from an EMBL/GenBank/DDBJ whole genome shotgun (WGS) entry which is preliminary data.</text>
</comment>
<reference evidence="1" key="1">
    <citation type="submission" date="2021-06" db="EMBL/GenBank/DDBJ databases">
        <authorList>
            <person name="Kallberg Y."/>
            <person name="Tangrot J."/>
            <person name="Rosling A."/>
        </authorList>
    </citation>
    <scope>NUCLEOTIDE SEQUENCE</scope>
    <source>
        <strain evidence="1">MA453B</strain>
    </source>
</reference>